<feature type="compositionally biased region" description="Pro residues" evidence="1">
    <location>
        <begin position="192"/>
        <end position="201"/>
    </location>
</feature>
<feature type="region of interest" description="Disordered" evidence="1">
    <location>
        <begin position="260"/>
        <end position="301"/>
    </location>
</feature>
<feature type="compositionally biased region" description="Basic and acidic residues" evidence="1">
    <location>
        <begin position="16"/>
        <end position="34"/>
    </location>
</feature>
<dbReference type="Pfam" id="PF09429">
    <property type="entry name" value="Wbp11"/>
    <property type="match status" value="1"/>
</dbReference>
<evidence type="ECO:0000313" key="4">
    <source>
        <dbReference type="Proteomes" id="UP000186594"/>
    </source>
</evidence>
<name>A0A1U7LL33_NEOID</name>
<feature type="domain" description="Wbp11/ELF5/Saf1 N-terminal" evidence="2">
    <location>
        <begin position="25"/>
        <end position="75"/>
    </location>
</feature>
<dbReference type="OrthoDB" id="5597581at2759"/>
<dbReference type="STRING" id="1198029.A0A1U7LL33"/>
<dbReference type="EMBL" id="LXFE01002040">
    <property type="protein sequence ID" value="OLL23231.1"/>
    <property type="molecule type" value="Genomic_DNA"/>
</dbReference>
<evidence type="ECO:0000313" key="3">
    <source>
        <dbReference type="EMBL" id="OLL23231.1"/>
    </source>
</evidence>
<feature type="compositionally biased region" description="Basic and acidic residues" evidence="1">
    <location>
        <begin position="265"/>
        <end position="284"/>
    </location>
</feature>
<organism evidence="3 4">
    <name type="scientific">Neolecta irregularis (strain DAH-3)</name>
    <dbReference type="NCBI Taxonomy" id="1198029"/>
    <lineage>
        <taxon>Eukaryota</taxon>
        <taxon>Fungi</taxon>
        <taxon>Dikarya</taxon>
        <taxon>Ascomycota</taxon>
        <taxon>Taphrinomycotina</taxon>
        <taxon>Neolectales</taxon>
        <taxon>Neolectaceae</taxon>
        <taxon>Neolecta</taxon>
    </lineage>
</organism>
<dbReference type="AlphaFoldDB" id="A0A1U7LL33"/>
<dbReference type="Proteomes" id="UP000186594">
    <property type="component" value="Unassembled WGS sequence"/>
</dbReference>
<feature type="region of interest" description="Disordered" evidence="1">
    <location>
        <begin position="1"/>
        <end position="42"/>
    </location>
</feature>
<evidence type="ECO:0000256" key="1">
    <source>
        <dbReference type="SAM" id="MobiDB-lite"/>
    </source>
</evidence>
<accession>A0A1U7LL33</accession>
<feature type="compositionally biased region" description="Low complexity" evidence="1">
    <location>
        <begin position="178"/>
        <end position="190"/>
    </location>
</feature>
<proteinExistence type="predicted"/>
<evidence type="ECO:0000259" key="2">
    <source>
        <dbReference type="Pfam" id="PF09429"/>
    </source>
</evidence>
<reference evidence="3 4" key="1">
    <citation type="submission" date="2016-04" db="EMBL/GenBank/DDBJ databases">
        <title>Evolutionary innovation and constraint leading to complex multicellularity in the Ascomycota.</title>
        <authorList>
            <person name="Cisse O."/>
            <person name="Nguyen A."/>
            <person name="Hewitt D.A."/>
            <person name="Jedd G."/>
            <person name="Stajich J.E."/>
        </authorList>
    </citation>
    <scope>NUCLEOTIDE SEQUENCE [LARGE SCALE GENOMIC DNA]</scope>
    <source>
        <strain evidence="3 4">DAH-3</strain>
    </source>
</reference>
<sequence>MVKDKKDLNPVQSQREIPDNGRTLERKQARDARNSRPVVSKFQQQISDLKDLEAKGRISAGDRAILAQLEDDLRNNRRNHVPEIISEKTKAAEKEGLVIEIPKNPKKSIYYDPVYNPYGVPPPGMAYREVRSDGESEEISDNDSTTSSTRAIPMPQGTPPSLSGSEYYESNDDEYTDVPVQQSPQVQDRPAPYRPHIPPPNRQQDPLARFTPDSPDAKLADPAQDTLTAQKPAPLVISAAPQMKDLRKEAAKLVPQVVRRRGEKRKAVIPEDREADQSRKRQEQDLLSTLPKRINAAPDID</sequence>
<gene>
    <name evidence="3" type="ORF">NEOLI_002273</name>
</gene>
<keyword evidence="4" id="KW-1185">Reference proteome</keyword>
<feature type="region of interest" description="Disordered" evidence="1">
    <location>
        <begin position="107"/>
        <end position="234"/>
    </location>
</feature>
<dbReference type="InterPro" id="IPR019007">
    <property type="entry name" value="Wbp11/ELF5/Saf1_N"/>
</dbReference>
<protein>
    <submittedName>
        <fullName evidence="3">Protein saf1</fullName>
    </submittedName>
</protein>
<dbReference type="Pfam" id="PF12622">
    <property type="entry name" value="NpwBP"/>
    <property type="match status" value="1"/>
</dbReference>
<dbReference type="GO" id="GO:0006396">
    <property type="term" value="P:RNA processing"/>
    <property type="evidence" value="ECO:0007669"/>
    <property type="project" value="InterPro"/>
</dbReference>
<comment type="caution">
    <text evidence="3">The sequence shown here is derived from an EMBL/GenBank/DDBJ whole genome shotgun (WGS) entry which is preliminary data.</text>
</comment>